<dbReference type="EMBL" id="RDQH01000328">
    <property type="protein sequence ID" value="RXI05093.1"/>
    <property type="molecule type" value="Genomic_DNA"/>
</dbReference>
<evidence type="ECO:0000256" key="2">
    <source>
        <dbReference type="ARBA" id="ARBA00008335"/>
    </source>
</evidence>
<dbReference type="GO" id="GO:0009705">
    <property type="term" value="C:plant-type vacuole membrane"/>
    <property type="evidence" value="ECO:0007669"/>
    <property type="project" value="TreeGrafter"/>
</dbReference>
<feature type="transmembrane region" description="Helical" evidence="7">
    <location>
        <begin position="824"/>
        <end position="850"/>
    </location>
</feature>
<evidence type="ECO:0000313" key="10">
    <source>
        <dbReference type="Proteomes" id="UP000290289"/>
    </source>
</evidence>
<accession>A0A498KI53</accession>
<comment type="caution">
    <text evidence="9">The sequence shown here is derived from an EMBL/GenBank/DDBJ whole genome shotgun (WGS) entry which is preliminary data.</text>
</comment>
<dbReference type="FunFam" id="1.20.1250.20:FF:000301">
    <property type="entry name" value="Protein ZINC INDUCED FACILITATOR-LIKE 1"/>
    <property type="match status" value="2"/>
</dbReference>
<keyword evidence="4 7" id="KW-0812">Transmembrane</keyword>
<feature type="transmembrane region" description="Helical" evidence="7">
    <location>
        <begin position="286"/>
        <end position="306"/>
    </location>
</feature>
<evidence type="ECO:0000313" key="9">
    <source>
        <dbReference type="EMBL" id="RXI05093.1"/>
    </source>
</evidence>
<sequence>MAEECRETLLKKVYYDECPGCVMEQRKELQRGLPIKMLVSVWLIVLSAALPISSLFPFLYFMIRDFHIAKREEDIGYYAGYVGSSYMLGRVLTSILWGMVADRYGRKPVIIIGTVAVVIFNTLFGLSVNFWMAISTRFLLGSLNGLLGPIKAYASEAFREEHQALGMSTVSVAWGIGLIIGPALGGFLAQPADKYPSIFSQSSIFGRFPYFLPCLCISVFAFGVTIASFWLPETLHKHNGKARLDDDSYEALEAANGGSDANEKQKTEEQTPKENLFKNWPLMSSIIVYCVFSLHDMAYTEIFSLWAVSPRKLGGLSFTTEDVGEVLAISGFGLFVFQITLYPYFERLLGPVMIARVGGIISIPLLSSYPFIAMLSGLALSVLLNCASVVKNVLSITIVTGLFILQNRAVDQKQRGAANGIAMTAMSLFKAIGPAAGGALFSWAQKRRDAAILPGSQMIFFILNVVEAIAECRETLLKKVYYDECPGCVVEQRKELQRGLPIKMLVSIWLIALSSALPVSSLFPFLYFMIRDLHIAKREEDIGYYAGYVGASFMLGRVLTSILWGMVADRYGRKPVIIIGTVAVVIFNTLFGLSVNYWMAICTRFLLGSLNGSLGPIKAYACEAFREEHQALSMSTVSVARGIGLIIGPALGGFLAQPADKYPSIFSQNSIFGRFPYFLPCLCISALAFGVTIISFWLPETLHQHNGKARLHDDSYEALETASGGSDANEKQKTEEQTPKENLFKNWPLMSSIIVYCVFSLHDMAYAEIFSLWAVSPRKFGGLSFTTEDVGEVLAISGFSLFVFQITLYPYVERLLGPVMIARVGGIISIPLLSSYPFIAMLSGLSLFVLLNCASVLKNVISITIITGMFILQNRAVKMCRDLAVIKQQDQKQRGAANGLSMTAMSLFKAIAPAAGGALFSWAQKRRDAALLPGSQMIFFILNVVEAIAVLMTFKPFLTLLN</sequence>
<feature type="transmembrane region" description="Helical" evidence="7">
    <location>
        <begin position="382"/>
        <end position="405"/>
    </location>
</feature>
<evidence type="ECO:0000259" key="8">
    <source>
        <dbReference type="PROSITE" id="PS50850"/>
    </source>
</evidence>
<dbReference type="AlphaFoldDB" id="A0A498KI53"/>
<feature type="transmembrane region" description="Helical" evidence="7">
    <location>
        <begin position="753"/>
        <end position="773"/>
    </location>
</feature>
<dbReference type="CDD" id="cd17330">
    <property type="entry name" value="MFS_SLC46_TetA_like"/>
    <property type="match status" value="2"/>
</dbReference>
<feature type="transmembrane region" description="Helical" evidence="7">
    <location>
        <begin position="677"/>
        <end position="698"/>
    </location>
</feature>
<feature type="domain" description="Major facilitator superfamily (MFS) profile" evidence="8">
    <location>
        <begin position="37"/>
        <end position="473"/>
    </location>
</feature>
<feature type="transmembrane region" description="Helical" evidence="7">
    <location>
        <begin position="326"/>
        <end position="345"/>
    </location>
</feature>
<feature type="transmembrane region" description="Helical" evidence="7">
    <location>
        <begin position="504"/>
        <end position="530"/>
    </location>
</feature>
<keyword evidence="3" id="KW-0813">Transport</keyword>
<reference evidence="9 10" key="1">
    <citation type="submission" date="2018-10" db="EMBL/GenBank/DDBJ databases">
        <title>A high-quality apple genome assembly.</title>
        <authorList>
            <person name="Hu J."/>
        </authorList>
    </citation>
    <scope>NUCLEOTIDE SEQUENCE [LARGE SCALE GENOMIC DNA]</scope>
    <source>
        <strain evidence="10">cv. HFTH1</strain>
        <tissue evidence="9">Young leaf</tissue>
    </source>
</reference>
<feature type="transmembrane region" description="Helical" evidence="7">
    <location>
        <begin position="37"/>
        <end position="63"/>
    </location>
</feature>
<evidence type="ECO:0000256" key="1">
    <source>
        <dbReference type="ARBA" id="ARBA00004141"/>
    </source>
</evidence>
<dbReference type="InterPro" id="IPR020846">
    <property type="entry name" value="MFS_dom"/>
</dbReference>
<feature type="transmembrane region" description="Helical" evidence="7">
    <location>
        <begin position="210"/>
        <end position="231"/>
    </location>
</feature>
<evidence type="ECO:0000256" key="4">
    <source>
        <dbReference type="ARBA" id="ARBA00022692"/>
    </source>
</evidence>
<dbReference type="Proteomes" id="UP000290289">
    <property type="component" value="Chromosome 2"/>
</dbReference>
<protein>
    <recommendedName>
        <fullName evidence="8">Major facilitator superfamily (MFS) profile domain-containing protein</fullName>
    </recommendedName>
</protein>
<dbReference type="GO" id="GO:0022821">
    <property type="term" value="F:solute:potassium antiporter activity"/>
    <property type="evidence" value="ECO:0007669"/>
    <property type="project" value="TreeGrafter"/>
</dbReference>
<feature type="transmembrane region" description="Helical" evidence="7">
    <location>
        <begin position="417"/>
        <end position="444"/>
    </location>
</feature>
<keyword evidence="10" id="KW-1185">Reference proteome</keyword>
<evidence type="ECO:0000256" key="3">
    <source>
        <dbReference type="ARBA" id="ARBA00022448"/>
    </source>
</evidence>
<feature type="transmembrane region" description="Helical" evidence="7">
    <location>
        <begin position="856"/>
        <end position="877"/>
    </location>
</feature>
<feature type="transmembrane region" description="Helical" evidence="7">
    <location>
        <begin position="793"/>
        <end position="812"/>
    </location>
</feature>
<dbReference type="InterPro" id="IPR036259">
    <property type="entry name" value="MFS_trans_sf"/>
</dbReference>
<dbReference type="PANTHER" id="PTHR23504:SF114">
    <property type="entry name" value="PROTEIN ZINC INDUCED FACILITATOR-LIKE 1"/>
    <property type="match status" value="1"/>
</dbReference>
<dbReference type="Gene3D" id="1.20.1250.20">
    <property type="entry name" value="MFS general substrate transporter like domains"/>
    <property type="match status" value="2"/>
</dbReference>
<feature type="transmembrane region" description="Helical" evidence="7">
    <location>
        <begin position="109"/>
        <end position="132"/>
    </location>
</feature>
<feature type="transmembrane region" description="Helical" evidence="7">
    <location>
        <begin position="542"/>
        <end position="564"/>
    </location>
</feature>
<comment type="similarity">
    <text evidence="2">Belongs to the major facilitator superfamily.</text>
</comment>
<dbReference type="InterPro" id="IPR011701">
    <property type="entry name" value="MFS"/>
</dbReference>
<organism evidence="9 10">
    <name type="scientific">Malus domestica</name>
    <name type="common">Apple</name>
    <name type="synonym">Pyrus malus</name>
    <dbReference type="NCBI Taxonomy" id="3750"/>
    <lineage>
        <taxon>Eukaryota</taxon>
        <taxon>Viridiplantae</taxon>
        <taxon>Streptophyta</taxon>
        <taxon>Embryophyta</taxon>
        <taxon>Tracheophyta</taxon>
        <taxon>Spermatophyta</taxon>
        <taxon>Magnoliopsida</taxon>
        <taxon>eudicotyledons</taxon>
        <taxon>Gunneridae</taxon>
        <taxon>Pentapetalae</taxon>
        <taxon>rosids</taxon>
        <taxon>fabids</taxon>
        <taxon>Rosales</taxon>
        <taxon>Rosaceae</taxon>
        <taxon>Amygdaloideae</taxon>
        <taxon>Maleae</taxon>
        <taxon>Malus</taxon>
    </lineage>
</organism>
<feature type="transmembrane region" description="Helical" evidence="7">
    <location>
        <begin position="576"/>
        <end position="599"/>
    </location>
</feature>
<evidence type="ECO:0000256" key="6">
    <source>
        <dbReference type="ARBA" id="ARBA00023136"/>
    </source>
</evidence>
<dbReference type="PANTHER" id="PTHR23504">
    <property type="entry name" value="MAJOR FACILITATOR SUPERFAMILY DOMAIN-CONTAINING PROTEIN 10"/>
    <property type="match status" value="1"/>
</dbReference>
<feature type="domain" description="Major facilitator superfamily (MFS) profile" evidence="8">
    <location>
        <begin position="504"/>
        <end position="961"/>
    </location>
</feature>
<feature type="transmembrane region" description="Helical" evidence="7">
    <location>
        <begin position="898"/>
        <end position="923"/>
    </location>
</feature>
<keyword evidence="6 7" id="KW-0472">Membrane</keyword>
<feature type="transmembrane region" description="Helical" evidence="7">
    <location>
        <begin position="75"/>
        <end position="97"/>
    </location>
</feature>
<evidence type="ECO:0000256" key="5">
    <source>
        <dbReference type="ARBA" id="ARBA00022989"/>
    </source>
</evidence>
<gene>
    <name evidence="9" type="ORF">DVH24_006350</name>
</gene>
<feature type="transmembrane region" description="Helical" evidence="7">
    <location>
        <begin position="935"/>
        <end position="954"/>
    </location>
</feature>
<feature type="transmembrane region" description="Helical" evidence="7">
    <location>
        <begin position="357"/>
        <end position="376"/>
    </location>
</feature>
<comment type="subcellular location">
    <subcellularLocation>
        <location evidence="1">Membrane</location>
        <topology evidence="1">Multi-pass membrane protein</topology>
    </subcellularLocation>
</comment>
<keyword evidence="5 7" id="KW-1133">Transmembrane helix</keyword>
<dbReference type="GO" id="GO:0090333">
    <property type="term" value="P:regulation of stomatal closure"/>
    <property type="evidence" value="ECO:0007669"/>
    <property type="project" value="TreeGrafter"/>
</dbReference>
<dbReference type="GO" id="GO:0005886">
    <property type="term" value="C:plasma membrane"/>
    <property type="evidence" value="ECO:0007669"/>
    <property type="project" value="TreeGrafter"/>
</dbReference>
<dbReference type="SUPFAM" id="SSF103473">
    <property type="entry name" value="MFS general substrate transporter"/>
    <property type="match status" value="2"/>
</dbReference>
<dbReference type="InterPro" id="IPR001958">
    <property type="entry name" value="Tet-R_TetA/multi-R_MdtG-like"/>
</dbReference>
<evidence type="ECO:0000256" key="7">
    <source>
        <dbReference type="SAM" id="Phobius"/>
    </source>
</evidence>
<dbReference type="PROSITE" id="PS50850">
    <property type="entry name" value="MFS"/>
    <property type="match status" value="2"/>
</dbReference>
<feature type="transmembrane region" description="Helical" evidence="7">
    <location>
        <begin position="166"/>
        <end position="190"/>
    </location>
</feature>
<dbReference type="STRING" id="3750.A0A498KI53"/>
<proteinExistence type="inferred from homology"/>
<name>A0A498KI53_MALDO</name>
<dbReference type="Pfam" id="PF07690">
    <property type="entry name" value="MFS_1"/>
    <property type="match status" value="2"/>
</dbReference>
<dbReference type="PRINTS" id="PR01035">
    <property type="entry name" value="TCRTETA"/>
</dbReference>